<organism evidence="3 4">
    <name type="scientific">Blepharisma stoltei</name>
    <dbReference type="NCBI Taxonomy" id="1481888"/>
    <lineage>
        <taxon>Eukaryota</taxon>
        <taxon>Sar</taxon>
        <taxon>Alveolata</taxon>
        <taxon>Ciliophora</taxon>
        <taxon>Postciliodesmatophora</taxon>
        <taxon>Heterotrichea</taxon>
        <taxon>Heterotrichida</taxon>
        <taxon>Blepharismidae</taxon>
        <taxon>Blepharisma</taxon>
    </lineage>
</organism>
<dbReference type="Proteomes" id="UP001162131">
    <property type="component" value="Unassembled WGS sequence"/>
</dbReference>
<dbReference type="GO" id="GO:0055088">
    <property type="term" value="P:lipid homeostasis"/>
    <property type="evidence" value="ECO:0007669"/>
    <property type="project" value="TreeGrafter"/>
</dbReference>
<sequence length="329" mass="37998">MVKWSRYSPDLLLQSENDLIRLSGVEIERRNVCIGRGLFLHCLTCGDPANPPMILLHGYCGSGLIFFKILKRLVENYRIYIVDHLGMGRSTRPEFIPNTLESAEEFFVEPLEIFRQIEGIDKFILVGHSFGGYISGCYALKYPEHVSKVLYLSPVGFGKKPKEFDFLKELEGDWWIRFVNKFMVFFWLKNITPVSLIRKCGPITGHFFKAYARDRLNSLTKEENHAVGNYLEQINIMPGSGEYGLVYILEPGVWARSPLCARFEKSKTPMAFFFGDIDWVKPDGARQLEKNYSGKMLIYMISHSDHHLYWDNPQELAEKMIEAIEVLDS</sequence>
<dbReference type="InterPro" id="IPR029058">
    <property type="entry name" value="AB_hydrolase_fold"/>
</dbReference>
<evidence type="ECO:0000313" key="4">
    <source>
        <dbReference type="Proteomes" id="UP001162131"/>
    </source>
</evidence>
<comment type="caution">
    <text evidence="3">The sequence shown here is derived from an EMBL/GenBank/DDBJ whole genome shotgun (WGS) entry which is preliminary data.</text>
</comment>
<feature type="domain" description="AB hydrolase-1" evidence="2">
    <location>
        <begin position="51"/>
        <end position="179"/>
    </location>
</feature>
<dbReference type="Gene3D" id="3.40.50.1820">
    <property type="entry name" value="alpha/beta hydrolase"/>
    <property type="match status" value="1"/>
</dbReference>
<proteinExistence type="inferred from homology"/>
<keyword evidence="4" id="KW-1185">Reference proteome</keyword>
<dbReference type="PRINTS" id="PR00111">
    <property type="entry name" value="ABHYDROLASE"/>
</dbReference>
<dbReference type="GO" id="GO:0052689">
    <property type="term" value="F:carboxylic ester hydrolase activity"/>
    <property type="evidence" value="ECO:0007669"/>
    <property type="project" value="TreeGrafter"/>
</dbReference>
<dbReference type="EMBL" id="CAJZBQ010000033">
    <property type="protein sequence ID" value="CAG9323336.1"/>
    <property type="molecule type" value="Genomic_DNA"/>
</dbReference>
<evidence type="ECO:0000313" key="3">
    <source>
        <dbReference type="EMBL" id="CAG9323336.1"/>
    </source>
</evidence>
<comment type="similarity">
    <text evidence="1">Belongs to the peptidase S33 family. ABHD4/ABHD5 subfamily.</text>
</comment>
<evidence type="ECO:0000259" key="2">
    <source>
        <dbReference type="Pfam" id="PF00561"/>
    </source>
</evidence>
<dbReference type="GO" id="GO:0042171">
    <property type="term" value="F:lysophosphatidic acid acyltransferase activity"/>
    <property type="evidence" value="ECO:0007669"/>
    <property type="project" value="TreeGrafter"/>
</dbReference>
<dbReference type="PANTHER" id="PTHR42886">
    <property type="entry name" value="RE40534P-RELATED"/>
    <property type="match status" value="1"/>
</dbReference>
<dbReference type="Pfam" id="PF00561">
    <property type="entry name" value="Abhydrolase_1"/>
    <property type="match status" value="1"/>
</dbReference>
<dbReference type="InterPro" id="IPR000073">
    <property type="entry name" value="AB_hydrolase_1"/>
</dbReference>
<dbReference type="PANTHER" id="PTHR42886:SF29">
    <property type="entry name" value="PUMMELIG, ISOFORM A"/>
    <property type="match status" value="1"/>
</dbReference>
<reference evidence="3" key="1">
    <citation type="submission" date="2021-09" db="EMBL/GenBank/DDBJ databases">
        <authorList>
            <consortium name="AG Swart"/>
            <person name="Singh M."/>
            <person name="Singh A."/>
            <person name="Seah K."/>
            <person name="Emmerich C."/>
        </authorList>
    </citation>
    <scope>NUCLEOTIDE SEQUENCE</scope>
    <source>
        <strain evidence="3">ATCC30299</strain>
    </source>
</reference>
<dbReference type="SUPFAM" id="SSF53474">
    <property type="entry name" value="alpha/beta-Hydrolases"/>
    <property type="match status" value="1"/>
</dbReference>
<gene>
    <name evidence="3" type="ORF">BSTOLATCC_MIC33236</name>
</gene>
<name>A0AAU9JBL2_9CILI</name>
<evidence type="ECO:0000256" key="1">
    <source>
        <dbReference type="ARBA" id="ARBA00038097"/>
    </source>
</evidence>
<protein>
    <recommendedName>
        <fullName evidence="2">AB hydrolase-1 domain-containing protein</fullName>
    </recommendedName>
</protein>
<dbReference type="GO" id="GO:0006654">
    <property type="term" value="P:phosphatidic acid biosynthetic process"/>
    <property type="evidence" value="ECO:0007669"/>
    <property type="project" value="TreeGrafter"/>
</dbReference>
<dbReference type="AlphaFoldDB" id="A0AAU9JBL2"/>
<accession>A0AAU9JBL2</accession>